<keyword evidence="9" id="KW-1071">Ligand-gated ion channel</keyword>
<proteinExistence type="predicted"/>
<evidence type="ECO:0000256" key="3">
    <source>
        <dbReference type="ARBA" id="ARBA00022692"/>
    </source>
</evidence>
<keyword evidence="8" id="KW-0325">Glycoprotein</keyword>
<feature type="chain" id="PRO_5036480244" description="Ionotropic glutamate receptor C-terminal domain-containing protein" evidence="12">
    <location>
        <begin position="19"/>
        <end position="146"/>
    </location>
</feature>
<dbReference type="PANTHER" id="PTHR18966">
    <property type="entry name" value="IONOTROPIC GLUTAMATE RECEPTOR"/>
    <property type="match status" value="1"/>
</dbReference>
<evidence type="ECO:0000256" key="2">
    <source>
        <dbReference type="ARBA" id="ARBA00022448"/>
    </source>
</evidence>
<feature type="region of interest" description="Disordered" evidence="11">
    <location>
        <begin position="107"/>
        <end position="146"/>
    </location>
</feature>
<organism evidence="14 15">
    <name type="scientific">Populus tomentosa</name>
    <name type="common">Chinese white poplar</name>
    <dbReference type="NCBI Taxonomy" id="118781"/>
    <lineage>
        <taxon>Eukaryota</taxon>
        <taxon>Viridiplantae</taxon>
        <taxon>Streptophyta</taxon>
        <taxon>Embryophyta</taxon>
        <taxon>Tracheophyta</taxon>
        <taxon>Spermatophyta</taxon>
        <taxon>Magnoliopsida</taxon>
        <taxon>eudicotyledons</taxon>
        <taxon>Gunneridae</taxon>
        <taxon>Pentapetalae</taxon>
        <taxon>rosids</taxon>
        <taxon>fabids</taxon>
        <taxon>Malpighiales</taxon>
        <taxon>Salicaceae</taxon>
        <taxon>Saliceae</taxon>
        <taxon>Populus</taxon>
    </lineage>
</organism>
<keyword evidence="15" id="KW-1185">Reference proteome</keyword>
<evidence type="ECO:0000313" key="14">
    <source>
        <dbReference type="EMBL" id="KAG6778811.1"/>
    </source>
</evidence>
<dbReference type="EMBL" id="JAAWWB010000007">
    <property type="protein sequence ID" value="KAG6778811.1"/>
    <property type="molecule type" value="Genomic_DNA"/>
</dbReference>
<comment type="subcellular location">
    <subcellularLocation>
        <location evidence="1">Membrane</location>
        <topology evidence="1">Multi-pass membrane protein</topology>
    </subcellularLocation>
</comment>
<dbReference type="OrthoDB" id="5984008at2759"/>
<keyword evidence="7" id="KW-0675">Receptor</keyword>
<evidence type="ECO:0000256" key="6">
    <source>
        <dbReference type="ARBA" id="ARBA00023136"/>
    </source>
</evidence>
<dbReference type="InterPro" id="IPR001320">
    <property type="entry name" value="Iontro_rcpt_C"/>
</dbReference>
<evidence type="ECO:0000256" key="12">
    <source>
        <dbReference type="SAM" id="SignalP"/>
    </source>
</evidence>
<keyword evidence="12" id="KW-0732">Signal</keyword>
<sequence>MWLFVVLILNSSYTAGLSSMLTVRRLQPNVTDIEWLKTNSLKVGCDGDSFVRNYLQKVLGFKQENIDNVSSEYSYEGEFDSANISAAFLELPYVSLKECLGKNSCSSKLEVSNPEDTPESLHSSSPAEIEVVNIPDSDTQKSSNVV</sequence>
<keyword evidence="10" id="KW-0407">Ion channel</keyword>
<evidence type="ECO:0000256" key="8">
    <source>
        <dbReference type="ARBA" id="ARBA00023180"/>
    </source>
</evidence>
<protein>
    <recommendedName>
        <fullName evidence="13">Ionotropic glutamate receptor C-terminal domain-containing protein</fullName>
    </recommendedName>
</protein>
<keyword evidence="2" id="KW-0813">Transport</keyword>
<keyword evidence="3" id="KW-0812">Transmembrane</keyword>
<gene>
    <name evidence="14" type="ORF">POTOM_015159</name>
</gene>
<evidence type="ECO:0000256" key="9">
    <source>
        <dbReference type="ARBA" id="ARBA00023286"/>
    </source>
</evidence>
<keyword evidence="4" id="KW-1133">Transmembrane helix</keyword>
<evidence type="ECO:0000256" key="5">
    <source>
        <dbReference type="ARBA" id="ARBA00023065"/>
    </source>
</evidence>
<evidence type="ECO:0000256" key="11">
    <source>
        <dbReference type="SAM" id="MobiDB-lite"/>
    </source>
</evidence>
<comment type="caution">
    <text evidence="14">The sequence shown here is derived from an EMBL/GenBank/DDBJ whole genome shotgun (WGS) entry which is preliminary data.</text>
</comment>
<accession>A0A8X8A1B1</accession>
<dbReference type="AlphaFoldDB" id="A0A8X8A1B1"/>
<dbReference type="GO" id="GO:0016020">
    <property type="term" value="C:membrane"/>
    <property type="evidence" value="ECO:0007669"/>
    <property type="project" value="UniProtKB-SubCell"/>
</dbReference>
<dbReference type="InterPro" id="IPR015683">
    <property type="entry name" value="Ionotropic_Glu_rcpt"/>
</dbReference>
<evidence type="ECO:0000259" key="13">
    <source>
        <dbReference type="Pfam" id="PF00060"/>
    </source>
</evidence>
<name>A0A8X8A1B1_POPTO</name>
<feature type="domain" description="Ionotropic glutamate receptor C-terminal" evidence="13">
    <location>
        <begin position="1"/>
        <end position="110"/>
    </location>
</feature>
<keyword evidence="6" id="KW-0472">Membrane</keyword>
<reference evidence="14" key="1">
    <citation type="journal article" date="2020" name="bioRxiv">
        <title>Hybrid origin of Populus tomentosa Carr. identified through genome sequencing and phylogenomic analysis.</title>
        <authorList>
            <person name="An X."/>
            <person name="Gao K."/>
            <person name="Chen Z."/>
            <person name="Li J."/>
            <person name="Yang X."/>
            <person name="Yang X."/>
            <person name="Zhou J."/>
            <person name="Guo T."/>
            <person name="Zhao T."/>
            <person name="Huang S."/>
            <person name="Miao D."/>
            <person name="Khan W.U."/>
            <person name="Rao P."/>
            <person name="Ye M."/>
            <person name="Lei B."/>
            <person name="Liao W."/>
            <person name="Wang J."/>
            <person name="Ji L."/>
            <person name="Li Y."/>
            <person name="Guo B."/>
            <person name="Mustafa N.S."/>
            <person name="Li S."/>
            <person name="Yun Q."/>
            <person name="Keller S.R."/>
            <person name="Mao J."/>
            <person name="Zhang R."/>
            <person name="Strauss S.H."/>
        </authorList>
    </citation>
    <scope>NUCLEOTIDE SEQUENCE</scope>
    <source>
        <strain evidence="14">GM15</strain>
        <tissue evidence="14">Leaf</tissue>
    </source>
</reference>
<evidence type="ECO:0000256" key="1">
    <source>
        <dbReference type="ARBA" id="ARBA00004141"/>
    </source>
</evidence>
<evidence type="ECO:0000256" key="10">
    <source>
        <dbReference type="ARBA" id="ARBA00023303"/>
    </source>
</evidence>
<keyword evidence="5" id="KW-0406">Ion transport</keyword>
<dbReference type="GO" id="GO:0015276">
    <property type="term" value="F:ligand-gated monoatomic ion channel activity"/>
    <property type="evidence" value="ECO:0007669"/>
    <property type="project" value="InterPro"/>
</dbReference>
<feature type="signal peptide" evidence="12">
    <location>
        <begin position="1"/>
        <end position="18"/>
    </location>
</feature>
<evidence type="ECO:0000256" key="4">
    <source>
        <dbReference type="ARBA" id="ARBA00022989"/>
    </source>
</evidence>
<evidence type="ECO:0000256" key="7">
    <source>
        <dbReference type="ARBA" id="ARBA00023170"/>
    </source>
</evidence>
<dbReference type="Proteomes" id="UP000886885">
    <property type="component" value="Chromosome 4A"/>
</dbReference>
<dbReference type="Pfam" id="PF00060">
    <property type="entry name" value="Lig_chan"/>
    <property type="match status" value="1"/>
</dbReference>
<feature type="compositionally biased region" description="Polar residues" evidence="11">
    <location>
        <begin position="136"/>
        <end position="146"/>
    </location>
</feature>
<evidence type="ECO:0000313" key="15">
    <source>
        <dbReference type="Proteomes" id="UP000886885"/>
    </source>
</evidence>